<feature type="compositionally biased region" description="Low complexity" evidence="1">
    <location>
        <begin position="50"/>
        <end position="62"/>
    </location>
</feature>
<feature type="compositionally biased region" description="Low complexity" evidence="1">
    <location>
        <begin position="1"/>
        <end position="13"/>
    </location>
</feature>
<evidence type="ECO:0000313" key="2">
    <source>
        <dbReference type="EMBL" id="BAD23743.1"/>
    </source>
</evidence>
<dbReference type="AlphaFoldDB" id="A0A0P0VM40"/>
<reference evidence="4" key="6">
    <citation type="journal article" date="2008" name="Nucleic Acids Res.">
        <title>The rice annotation project database (RAP-DB): 2008 update.</title>
        <authorList>
            <consortium name="The rice annotation project (RAP)"/>
        </authorList>
    </citation>
    <scope>GENOME REANNOTATION</scope>
    <source>
        <strain evidence="4">cv. Nipponbare</strain>
    </source>
</reference>
<organism evidence="2 4">
    <name type="scientific">Oryza sativa subsp. japonica</name>
    <name type="common">Rice</name>
    <dbReference type="NCBI Taxonomy" id="39947"/>
    <lineage>
        <taxon>Eukaryota</taxon>
        <taxon>Viridiplantae</taxon>
        <taxon>Streptophyta</taxon>
        <taxon>Embryophyta</taxon>
        <taxon>Tracheophyta</taxon>
        <taxon>Spermatophyta</taxon>
        <taxon>Magnoliopsida</taxon>
        <taxon>Liliopsida</taxon>
        <taxon>Poales</taxon>
        <taxon>Poaceae</taxon>
        <taxon>BOP clade</taxon>
        <taxon>Oryzoideae</taxon>
        <taxon>Oryzeae</taxon>
        <taxon>Oryzinae</taxon>
        <taxon>Oryza</taxon>
        <taxon>Oryza sativa</taxon>
    </lineage>
</organism>
<name>A0A0P0VM40_ORYSJ</name>
<evidence type="ECO:0000313" key="4">
    <source>
        <dbReference type="Proteomes" id="UP000000763"/>
    </source>
</evidence>
<protein>
    <submittedName>
        <fullName evidence="3">Os02g0629900 protein</fullName>
    </submittedName>
</protein>
<dbReference type="KEGG" id="dosa:Os02g0629900"/>
<evidence type="ECO:0000313" key="3">
    <source>
        <dbReference type="EMBL" id="BAF09409.1"/>
    </source>
</evidence>
<reference evidence="3" key="3">
    <citation type="journal article" date="2006" name="Nucleic Acids Res.">
        <title>The Rice Annotation Project Database (RAP-DB): hub for Oryza sativa ssp. japonica genome information.</title>
        <authorList>
            <person name="Ohyanagi H."/>
            <person name="Tanaka T."/>
            <person name="Sakai H."/>
            <person name="Shigemoto Y."/>
            <person name="Yamaguchi K."/>
            <person name="Habara T."/>
            <person name="Fujii Y."/>
            <person name="Antonio B.A."/>
            <person name="Nagamura Y."/>
            <person name="Imanishi T."/>
            <person name="Ikeo K."/>
            <person name="Itoh T."/>
            <person name="Gojobori T."/>
            <person name="Sasaki T."/>
        </authorList>
    </citation>
    <scope>NUCLEOTIDE SEQUENCE</scope>
</reference>
<reference evidence="3" key="7">
    <citation type="submission" date="2012-08" db="EMBL/GenBank/DDBJ databases">
        <title>Oryza sativa nipponbare(GA3) genomic DNA, chromosome 2.</title>
        <authorList>
            <consortium name="IRGSP(International Rice Genome Sequencing Project)"/>
        </authorList>
    </citation>
    <scope>NUCLEOTIDE SEQUENCE</scope>
</reference>
<sequence length="115" mass="12225">MSPTPASRSSARPGSGGSPRTGCCRARNGAPPSMTEPGRSTRGRRRAPARRPCTPATWTGRKPGSGGARGRPAAWVSRRTSWWPGCRRSSSTSAPRRRRCYPSAGGRGAARCTSW</sequence>
<dbReference type="Proteomes" id="UP000000763">
    <property type="component" value="Chromosome 2"/>
</dbReference>
<dbReference type="Gramene" id="Os02t0629900-01">
    <property type="protein sequence ID" value="Os02t0629900-01"/>
    <property type="gene ID" value="Os02g0629900"/>
</dbReference>
<reference evidence="3" key="5">
    <citation type="journal article" date="2008" name="Nucleic Acids Res.">
        <title>The Rice Annotation Project Database (RAP-DB): 2008 update.</title>
        <authorList>
            <consortium name="The Rice Annotation Project (RAP)"/>
            <person name="Tanaka T."/>
            <person name="Antonio B.A."/>
            <person name="Kikuchi S."/>
            <person name="Matsumoto T."/>
            <person name="Nagamura Y."/>
            <person name="Numa H."/>
            <person name="Sakai H."/>
            <person name="Wu J."/>
            <person name="Itoh T."/>
            <person name="Sasaki T."/>
            <person name="Aono R."/>
            <person name="Fujii Y."/>
            <person name="Habara T."/>
            <person name="Harada E."/>
            <person name="Kanno M."/>
            <person name="Kawahara Y."/>
            <person name="Kawashima H."/>
            <person name="Kubooka H."/>
            <person name="Matsuya A."/>
            <person name="Nakaoka H."/>
            <person name="Saichi N."/>
            <person name="Sanbonmatsu R."/>
            <person name="Sato Y."/>
            <person name="Shinso Y."/>
            <person name="Suzuki M."/>
            <person name="Takeda J."/>
            <person name="Tanino M."/>
            <person name="Todokoro F."/>
            <person name="Yamaguchi K."/>
            <person name="Yamamoto N."/>
            <person name="Yamasaki C."/>
            <person name="Imanishi T."/>
            <person name="Okido T."/>
            <person name="Tada M."/>
            <person name="Ikeo K."/>
            <person name="Tateno Y."/>
            <person name="Gojobori T."/>
            <person name="Lin Y.C."/>
            <person name="Wei F.J."/>
            <person name="Hsing Y.I."/>
            <person name="Zhao Q."/>
            <person name="Han B."/>
            <person name="Kramer M.R."/>
            <person name="McCombie R.W."/>
            <person name="Lonsdale D."/>
            <person name="O'Donovan C.C."/>
            <person name="Whitfield E.J."/>
            <person name="Apweiler R."/>
            <person name="Koyanagi K.O."/>
            <person name="Khurana J.P."/>
            <person name="Raghuvanshi S."/>
            <person name="Singh N.K."/>
            <person name="Tyagi A.K."/>
            <person name="Haberer G."/>
            <person name="Fujisawa M."/>
            <person name="Hosokawa S."/>
            <person name="Ito Y."/>
            <person name="Ikawa H."/>
            <person name="Shibata M."/>
            <person name="Yamamoto M."/>
            <person name="Bruskiewich R.M."/>
            <person name="Hoen D.R."/>
            <person name="Bureau TE."/>
            <person name="Namiki N."/>
            <person name="Ohyanagi H."/>
            <person name="Sakai Y."/>
            <person name="Nobushima S."/>
            <person name="Sakata K."/>
            <person name="Barrero R.A."/>
            <person name="Sato Y."/>
            <person name="Souvorov A."/>
            <person name="Smith-White B."/>
            <person name="Tatusova T."/>
            <person name="An S."/>
            <person name="An G."/>
            <person name="OOta S."/>
            <person name="Fuks G."/>
            <person name="Messing J."/>
            <person name="Christie K.R."/>
            <person name="Lieberherr D."/>
            <person name="Kim H."/>
            <person name="Zuccolo A."/>
            <person name="Wing R.A."/>
            <person name="Nobuta K."/>
            <person name="Green P.J."/>
            <person name="Lu C."/>
            <person name="Meyers BC."/>
            <person name="Chaparro C."/>
            <person name="Piegu B."/>
            <person name="Panaud O."/>
            <person name="Echeverria M."/>
        </authorList>
    </citation>
    <scope>NUCLEOTIDE SEQUENCE</scope>
</reference>
<reference evidence="3" key="4">
    <citation type="journal article" date="2007" name="Genome Res.">
        <title>Curated Genome Annotation of Oryza sativa ssp. japonica and Comparative Genome Analysis with Arabidopsis thaliana.</title>
        <authorList>
            <consortium name="The Rice Annotation Project (RAP)"/>
            <person name="Itoh T."/>
            <person name="Tanaka T."/>
            <person name="Barrero R.A."/>
            <person name="Yamasaki C."/>
            <person name="Fujii Y."/>
            <person name="Hilton P.B."/>
            <person name="Antonio B.A."/>
            <person name="Aono H."/>
            <person name="Apweiler R."/>
            <person name="Bruskiewich R."/>
            <person name="Bureau T."/>
            <person name="Burr F."/>
            <person name="Costa de Oliveira A."/>
            <person name="Fuks G."/>
            <person name="Habara T."/>
            <person name="Haberer G."/>
            <person name="Han B."/>
            <person name="Harada E."/>
            <person name="Hiraki A.T."/>
            <person name="Hirochika H."/>
            <person name="Hoen D."/>
            <person name="Hokari H."/>
            <person name="Hosokawa S."/>
            <person name="Hsing Y."/>
            <person name="Ikawa H."/>
            <person name="Ikeo K."/>
            <person name="Imanishi T."/>
            <person name="Ito Y."/>
            <person name="Jaiswal P."/>
            <person name="Kanno M."/>
            <person name="Kawahara Y."/>
            <person name="Kawamura T."/>
            <person name="Kawashima H."/>
            <person name="Khurana J.P."/>
            <person name="Kikuchi S."/>
            <person name="Komatsu S."/>
            <person name="Koyanagi K.O."/>
            <person name="Kubooka H."/>
            <person name="Lieberherr D."/>
            <person name="Lin Y.C."/>
            <person name="Lonsdale D."/>
            <person name="Matsumoto T."/>
            <person name="Matsuya A."/>
            <person name="McCombie W.R."/>
            <person name="Messing J."/>
            <person name="Miyao A."/>
            <person name="Mulder N."/>
            <person name="Nagamura Y."/>
            <person name="Nam J."/>
            <person name="Namiki N."/>
            <person name="Numa H."/>
            <person name="Nurimoto S."/>
            <person name="O'donovan C."/>
            <person name="Ohyanagi H."/>
            <person name="Okido T."/>
            <person name="Oota S."/>
            <person name="Osato N."/>
            <person name="Palmer L.E."/>
            <person name="Quetier F."/>
            <person name="Raghuvanshi S."/>
            <person name="Saichi N."/>
            <person name="Sakai H."/>
            <person name="Sakai Y."/>
            <person name="Sakata K."/>
            <person name="Sakurai T."/>
            <person name="Sato F."/>
            <person name="Sato Y."/>
            <person name="Schoof H."/>
            <person name="Seki M."/>
            <person name="Shibata M."/>
            <person name="Shimizu Y."/>
            <person name="Shinozaki K."/>
            <person name="Shinso Y."/>
            <person name="Singh N.K."/>
            <person name="Smith-White B."/>
            <person name="Takeda J."/>
            <person name="Tanino M."/>
            <person name="Tatusova T."/>
            <person name="Thongjuea S."/>
            <person name="Todokoro F."/>
            <person name="Tsugane M."/>
            <person name="Tyagi A.K."/>
            <person name="Vanavichit A."/>
            <person name="Wang A."/>
            <person name="Wing R.A."/>
            <person name="Yamaguchi K."/>
            <person name="Yamamoto M."/>
            <person name="Yamamoto N."/>
            <person name="Yu Y."/>
            <person name="Zhang H."/>
            <person name="Zhao Q."/>
            <person name="Higo K."/>
            <person name="Burr B."/>
            <person name="Gojobori T."/>
            <person name="Sasaki T."/>
        </authorList>
    </citation>
    <scope>NUCLEOTIDE SEQUENCE</scope>
</reference>
<dbReference type="EMBL" id="AP006168">
    <property type="protein sequence ID" value="BAD23743.1"/>
    <property type="molecule type" value="Genomic_DNA"/>
</dbReference>
<reference evidence="3 4" key="2">
    <citation type="journal article" date="2005" name="Nature">
        <title>The map-based sequence of the rice genome.</title>
        <authorList>
            <consortium name="International rice genome sequencing project (IRGSP)"/>
            <person name="Matsumoto T."/>
            <person name="Wu J."/>
            <person name="Kanamori H."/>
            <person name="Katayose Y."/>
            <person name="Fujisawa M."/>
            <person name="Namiki N."/>
            <person name="Mizuno H."/>
            <person name="Yamamoto K."/>
            <person name="Antonio B.A."/>
            <person name="Baba T."/>
            <person name="Sakata K."/>
            <person name="Nagamura Y."/>
            <person name="Aoki H."/>
            <person name="Arikawa K."/>
            <person name="Arita K."/>
            <person name="Bito T."/>
            <person name="Chiden Y."/>
            <person name="Fujitsuka N."/>
            <person name="Fukunaka R."/>
            <person name="Hamada M."/>
            <person name="Harada C."/>
            <person name="Hayashi A."/>
            <person name="Hijishita S."/>
            <person name="Honda M."/>
            <person name="Hosokawa S."/>
            <person name="Ichikawa Y."/>
            <person name="Idonuma A."/>
            <person name="Iijima M."/>
            <person name="Ikeda M."/>
            <person name="Ikeno M."/>
            <person name="Ito K."/>
            <person name="Ito S."/>
            <person name="Ito T."/>
            <person name="Ito Y."/>
            <person name="Ito Y."/>
            <person name="Iwabuchi A."/>
            <person name="Kamiya K."/>
            <person name="Karasawa W."/>
            <person name="Kurita K."/>
            <person name="Katagiri S."/>
            <person name="Kikuta A."/>
            <person name="Kobayashi H."/>
            <person name="Kobayashi N."/>
            <person name="Machita K."/>
            <person name="Maehara T."/>
            <person name="Masukawa M."/>
            <person name="Mizubayashi T."/>
            <person name="Mukai Y."/>
            <person name="Nagasaki H."/>
            <person name="Nagata Y."/>
            <person name="Naito S."/>
            <person name="Nakashima M."/>
            <person name="Nakama Y."/>
            <person name="Nakamichi Y."/>
            <person name="Nakamura M."/>
            <person name="Meguro A."/>
            <person name="Negishi M."/>
            <person name="Ohta I."/>
            <person name="Ohta T."/>
            <person name="Okamoto M."/>
            <person name="Ono N."/>
            <person name="Saji S."/>
            <person name="Sakaguchi M."/>
            <person name="Sakai K."/>
            <person name="Shibata M."/>
            <person name="Shimokawa T."/>
            <person name="Song J."/>
            <person name="Takazaki Y."/>
            <person name="Terasawa K."/>
            <person name="Tsugane M."/>
            <person name="Tsuji K."/>
            <person name="Ueda S."/>
            <person name="Waki K."/>
            <person name="Yamagata H."/>
            <person name="Yamamoto M."/>
            <person name="Yamamoto S."/>
            <person name="Yamane H."/>
            <person name="Yoshiki S."/>
            <person name="Yoshihara R."/>
            <person name="Yukawa K."/>
            <person name="Zhong H."/>
            <person name="Yano M."/>
            <person name="Yuan Q."/>
            <person name="Ouyang S."/>
            <person name="Liu J."/>
            <person name="Jones K.M."/>
            <person name="Gansberger K."/>
            <person name="Moffat K."/>
            <person name="Hill J."/>
            <person name="Bera J."/>
            <person name="Fadrosh D."/>
            <person name="Jin S."/>
            <person name="Johri S."/>
            <person name="Kim M."/>
            <person name="Overton L."/>
            <person name="Reardon M."/>
            <person name="Tsitrin T."/>
            <person name="Vuong H."/>
            <person name="Weaver B."/>
            <person name="Ciecko A."/>
            <person name="Tallon L."/>
            <person name="Jackson J."/>
            <person name="Pai G."/>
            <person name="Aken S.V."/>
            <person name="Utterback T."/>
            <person name="Reidmuller S."/>
            <person name="Feldblyum T."/>
            <person name="Hsiao J."/>
            <person name="Zismann V."/>
            <person name="Iobst S."/>
            <person name="de Vazeille A.R."/>
            <person name="Buell C.R."/>
            <person name="Ying K."/>
            <person name="Li Y."/>
            <person name="Lu T."/>
            <person name="Huang Y."/>
            <person name="Zhao Q."/>
            <person name="Feng Q."/>
            <person name="Zhang L."/>
            <person name="Zhu J."/>
            <person name="Weng Q."/>
            <person name="Mu J."/>
            <person name="Lu Y."/>
            <person name="Fan D."/>
            <person name="Liu Y."/>
            <person name="Guan J."/>
            <person name="Zhang Y."/>
            <person name="Yu S."/>
            <person name="Liu X."/>
            <person name="Zhang Y."/>
            <person name="Hong G."/>
            <person name="Han B."/>
            <person name="Choisne N."/>
            <person name="Demange N."/>
            <person name="Orjeda G."/>
            <person name="Samain S."/>
            <person name="Cattolico L."/>
            <person name="Pelletier E."/>
            <person name="Couloux A."/>
            <person name="Segurens B."/>
            <person name="Wincker P."/>
            <person name="D'Hont A."/>
            <person name="Scarpelli C."/>
            <person name="Weissenbach J."/>
            <person name="Salanoubat M."/>
            <person name="Quetier F."/>
            <person name="Yu Y."/>
            <person name="Kim H.R."/>
            <person name="Rambo T."/>
            <person name="Currie J."/>
            <person name="Collura K."/>
            <person name="Luo M."/>
            <person name="Yang T."/>
            <person name="Ammiraju J.S.S."/>
            <person name="Engler F."/>
            <person name="Soderlund C."/>
            <person name="Wing R.A."/>
            <person name="Palmer L.E."/>
            <person name="de la Bastide M."/>
            <person name="Spiegel L."/>
            <person name="Nascimento L."/>
            <person name="Zutavern T."/>
            <person name="O'Shaughnessy A."/>
            <person name="Dike S."/>
            <person name="Dedhia N."/>
            <person name="Preston R."/>
            <person name="Balija V."/>
            <person name="McCombie W.R."/>
            <person name="Chow T."/>
            <person name="Chen H."/>
            <person name="Chung M."/>
            <person name="Chen C."/>
            <person name="Shaw J."/>
            <person name="Wu H."/>
            <person name="Hsiao K."/>
            <person name="Chao Y."/>
            <person name="Chu M."/>
            <person name="Cheng C."/>
            <person name="Hour A."/>
            <person name="Lee P."/>
            <person name="Lin S."/>
            <person name="Lin Y."/>
            <person name="Liou J."/>
            <person name="Liu S."/>
            <person name="Hsing Y."/>
            <person name="Raghuvanshi S."/>
            <person name="Mohanty A."/>
            <person name="Bharti A.K."/>
            <person name="Gaur A."/>
            <person name="Gupta V."/>
            <person name="Kumar D."/>
            <person name="Ravi V."/>
            <person name="Vij S."/>
            <person name="Kapur A."/>
            <person name="Khurana P."/>
            <person name="Khurana P."/>
            <person name="Khurana J.P."/>
            <person name="Tyagi A.K."/>
            <person name="Gaikwad K."/>
            <person name="Singh A."/>
            <person name="Dalal V."/>
            <person name="Srivastava S."/>
            <person name="Dixit A."/>
            <person name="Pal A.K."/>
            <person name="Ghazi I.A."/>
            <person name="Yadav M."/>
            <person name="Pandit A."/>
            <person name="Bhargava A."/>
            <person name="Sureshbabu K."/>
            <person name="Batra K."/>
            <person name="Sharma T.R."/>
            <person name="Mohapatra T."/>
            <person name="Singh N.K."/>
            <person name="Messing J."/>
            <person name="Nelson A.B."/>
            <person name="Fuks G."/>
            <person name="Kavchok S."/>
            <person name="Keizer G."/>
            <person name="Linton E."/>
            <person name="Llaca V."/>
            <person name="Song R."/>
            <person name="Tanyolac B."/>
            <person name="Young S."/>
            <person name="Ho-Il K."/>
            <person name="Hahn J.H."/>
            <person name="Sangsakoo G."/>
            <person name="Vanavichit A."/>
            <person name="de Mattos Luiz.A.T."/>
            <person name="Zimmer P.D."/>
            <person name="Malone G."/>
            <person name="Dellagostin O."/>
            <person name="de Oliveira A.C."/>
            <person name="Bevan M."/>
            <person name="Bancroft I."/>
            <person name="Minx P."/>
            <person name="Cordum H."/>
            <person name="Wilson R."/>
            <person name="Cheng Z."/>
            <person name="Jin W."/>
            <person name="Jiang J."/>
            <person name="Leong S.A."/>
            <person name="Iwama H."/>
            <person name="Gojobori T."/>
            <person name="Itoh T."/>
            <person name="Niimura Y."/>
            <person name="Fujii Y."/>
            <person name="Habara T."/>
            <person name="Sakai H."/>
            <person name="Sato Y."/>
            <person name="Wilson G."/>
            <person name="Kumar K."/>
            <person name="McCouch S."/>
            <person name="Juretic N."/>
            <person name="Hoen D."/>
            <person name="Wright S."/>
            <person name="Bruskiewich R."/>
            <person name="Bureau T."/>
            <person name="Miyao A."/>
            <person name="Hirochika H."/>
            <person name="Nishikawa T."/>
            <person name="Kadowaki K."/>
            <person name="Sugiura M."/>
            <person name="Burr B."/>
            <person name="Sasaki T."/>
        </authorList>
    </citation>
    <scope>NUCLEOTIDE SEQUENCE [LARGE SCALE GENOMIC DNA]</scope>
    <source>
        <strain evidence="4">cv. Nipponbare</strain>
    </source>
</reference>
<reference evidence="3" key="8">
    <citation type="submission" date="2012-08" db="EMBL/GenBank/DDBJ databases">
        <title>The Second Rice Annotation Project Meeting (RAP2).</title>
        <authorList>
            <consortium name="The Rice Annotation Project (RAP)"/>
        </authorList>
    </citation>
    <scope>NUCLEOTIDE SEQUENCE</scope>
</reference>
<accession>A0A0P0VM40</accession>
<feature type="region of interest" description="Disordered" evidence="1">
    <location>
        <begin position="1"/>
        <end position="115"/>
    </location>
</feature>
<evidence type="ECO:0000256" key="1">
    <source>
        <dbReference type="SAM" id="MobiDB-lite"/>
    </source>
</evidence>
<gene>
    <name evidence="3" type="ordered locus">Os02g0629900</name>
    <name evidence="2" type="ORF">B1469H02.32</name>
</gene>
<dbReference type="EMBL" id="AP008208">
    <property type="protein sequence ID" value="BAF09409.1"/>
    <property type="molecule type" value="Genomic_DNA"/>
</dbReference>
<reference evidence="2" key="1">
    <citation type="submission" date="2003-01" db="EMBL/GenBank/DDBJ databases">
        <title>Oryza sativa nipponbare(GA3) genomic DNA, chromosome 2, BAC clone:B1469H02.</title>
        <authorList>
            <person name="Sasaki T."/>
            <person name="Matsumoto T."/>
            <person name="Katayose Y."/>
        </authorList>
    </citation>
    <scope>NUCLEOTIDE SEQUENCE</scope>
</reference>
<proteinExistence type="predicted"/>